<organism evidence="1 2">
    <name type="scientific">Alkalicoccobacillus murimartini</name>
    <dbReference type="NCBI Taxonomy" id="171685"/>
    <lineage>
        <taxon>Bacteria</taxon>
        <taxon>Bacillati</taxon>
        <taxon>Bacillota</taxon>
        <taxon>Bacilli</taxon>
        <taxon>Bacillales</taxon>
        <taxon>Bacillaceae</taxon>
        <taxon>Alkalicoccobacillus</taxon>
    </lineage>
</organism>
<comment type="caution">
    <text evidence="1">The sequence shown here is derived from an EMBL/GenBank/DDBJ whole genome shotgun (WGS) entry which is preliminary data.</text>
</comment>
<proteinExistence type="predicted"/>
<dbReference type="SUPFAM" id="SSF51161">
    <property type="entry name" value="Trimeric LpxA-like enzymes"/>
    <property type="match status" value="1"/>
</dbReference>
<name>A0ABT9YHJ2_9BACI</name>
<dbReference type="InterPro" id="IPR011004">
    <property type="entry name" value="Trimer_LpxA-like_sf"/>
</dbReference>
<dbReference type="Proteomes" id="UP001225034">
    <property type="component" value="Unassembled WGS sequence"/>
</dbReference>
<accession>A0ABT9YHJ2</accession>
<sequence length="79" mass="8446">MCKHRYRGCSKNKAPKLGDGIYIGPGVKIFGEIEIADNIAIGANSVVNKSFLTPNKTIGNIPAREISDKGTLGLMNLSK</sequence>
<reference evidence="1 2" key="1">
    <citation type="submission" date="2023-07" db="EMBL/GenBank/DDBJ databases">
        <title>Genomic Encyclopedia of Type Strains, Phase IV (KMG-IV): sequencing the most valuable type-strain genomes for metagenomic binning, comparative biology and taxonomic classification.</title>
        <authorList>
            <person name="Goeker M."/>
        </authorList>
    </citation>
    <scope>NUCLEOTIDE SEQUENCE [LARGE SCALE GENOMIC DNA]</scope>
    <source>
        <strain evidence="1 2">DSM 19154</strain>
    </source>
</reference>
<evidence type="ECO:0000313" key="1">
    <source>
        <dbReference type="EMBL" id="MDQ0206986.1"/>
    </source>
</evidence>
<keyword evidence="2" id="KW-1185">Reference proteome</keyword>
<protein>
    <submittedName>
        <fullName evidence="1">Serine acetyltransferase</fullName>
    </submittedName>
</protein>
<dbReference type="EMBL" id="JAUSUA010000002">
    <property type="protein sequence ID" value="MDQ0206986.1"/>
    <property type="molecule type" value="Genomic_DNA"/>
</dbReference>
<evidence type="ECO:0000313" key="2">
    <source>
        <dbReference type="Proteomes" id="UP001225034"/>
    </source>
</evidence>
<dbReference type="Gene3D" id="2.160.10.10">
    <property type="entry name" value="Hexapeptide repeat proteins"/>
    <property type="match status" value="1"/>
</dbReference>
<dbReference type="PANTHER" id="PTHR42811">
    <property type="entry name" value="SERINE ACETYLTRANSFERASE"/>
    <property type="match status" value="1"/>
</dbReference>
<gene>
    <name evidence="1" type="ORF">J2S05_001785</name>
</gene>